<keyword evidence="11" id="KW-1185">Reference proteome</keyword>
<comment type="caution">
    <text evidence="10">The sequence shown here is derived from an EMBL/GenBank/DDBJ whole genome shotgun (WGS) entry which is preliminary data.</text>
</comment>
<evidence type="ECO:0000259" key="9">
    <source>
        <dbReference type="Pfam" id="PF04909"/>
    </source>
</evidence>
<dbReference type="AlphaFoldDB" id="A0AB34KEY8"/>
<dbReference type="GO" id="GO:0005829">
    <property type="term" value="C:cytosol"/>
    <property type="evidence" value="ECO:0007669"/>
    <property type="project" value="TreeGrafter"/>
</dbReference>
<dbReference type="InterPro" id="IPR032466">
    <property type="entry name" value="Metal_Hydrolase"/>
</dbReference>
<gene>
    <name evidence="10" type="ORF">WHR41_09481</name>
</gene>
<dbReference type="EC" id="4.1.1.52" evidence="7"/>
<dbReference type="InterPro" id="IPR032465">
    <property type="entry name" value="ACMSD"/>
</dbReference>
<dbReference type="GeneID" id="96010922"/>
<dbReference type="GO" id="GO:0016787">
    <property type="term" value="F:hydrolase activity"/>
    <property type="evidence" value="ECO:0007669"/>
    <property type="project" value="InterPro"/>
</dbReference>
<sequence length="249" mass="27474">MSKLDVHHHLYSPAFTKALQDAGGDPCGWYIPDWTVEADQELCKSLGIRTAILSHTAPGPEVKKDSIEAASLARAMNEFSAKVRDEHPEKYGFFASVPSLLDTERCIAEIRYALDELRADGVILMTRYGSDNQYLGHQDFNPVWQELNARKAVVFVHPTHPVDIALVHASLPQPMLDYPHETARTAMDLVMTDTLRRHAHNCKIILSHGGGTLGMLVGRVAGLQPSSPFGNKVPSKFVQRSAPSSSIPR</sequence>
<evidence type="ECO:0000313" key="10">
    <source>
        <dbReference type="EMBL" id="KAL1581905.1"/>
    </source>
</evidence>
<organism evidence="10 11">
    <name type="scientific">Cladosporium halotolerans</name>
    <dbReference type="NCBI Taxonomy" id="1052096"/>
    <lineage>
        <taxon>Eukaryota</taxon>
        <taxon>Fungi</taxon>
        <taxon>Dikarya</taxon>
        <taxon>Ascomycota</taxon>
        <taxon>Pezizomycotina</taxon>
        <taxon>Dothideomycetes</taxon>
        <taxon>Dothideomycetidae</taxon>
        <taxon>Cladosporiales</taxon>
        <taxon>Cladosporiaceae</taxon>
        <taxon>Cladosporium</taxon>
    </lineage>
</organism>
<dbReference type="EMBL" id="JAAQHG020000102">
    <property type="protein sequence ID" value="KAL1581905.1"/>
    <property type="molecule type" value="Genomic_DNA"/>
</dbReference>
<evidence type="ECO:0000256" key="1">
    <source>
        <dbReference type="ARBA" id="ARBA00005871"/>
    </source>
</evidence>
<keyword evidence="2" id="KW-0479">Metal-binding</keyword>
<comment type="catalytic activity">
    <reaction evidence="6">
        <text>6-methylsalicylate + H(+) = 3-methylphenol + CO2</text>
        <dbReference type="Rhea" id="RHEA:23112"/>
        <dbReference type="ChEBI" id="CHEBI:15378"/>
        <dbReference type="ChEBI" id="CHEBI:16526"/>
        <dbReference type="ChEBI" id="CHEBI:17231"/>
        <dbReference type="ChEBI" id="CHEBI:36658"/>
        <dbReference type="EC" id="4.1.1.52"/>
    </reaction>
    <physiologicalReaction direction="left-to-right" evidence="6">
        <dbReference type="Rhea" id="RHEA:23113"/>
    </physiologicalReaction>
</comment>
<protein>
    <recommendedName>
        <fullName evidence="7">6-methylsalicylate decarboxylase</fullName>
        <ecNumber evidence="7">4.1.1.52</ecNumber>
    </recommendedName>
</protein>
<dbReference type="InterPro" id="IPR006680">
    <property type="entry name" value="Amidohydro-rel"/>
</dbReference>
<keyword evidence="5 8" id="KW-0456">Lyase</keyword>
<evidence type="ECO:0000256" key="5">
    <source>
        <dbReference type="ARBA" id="ARBA00023239"/>
    </source>
</evidence>
<dbReference type="PANTHER" id="PTHR21240:SF29">
    <property type="entry name" value="AMIDOHYDROLASE-RELATED DOMAIN-CONTAINING PROTEIN"/>
    <property type="match status" value="1"/>
</dbReference>
<feature type="domain" description="Amidohydrolase-related" evidence="9">
    <location>
        <begin position="5"/>
        <end position="212"/>
    </location>
</feature>
<evidence type="ECO:0000256" key="2">
    <source>
        <dbReference type="ARBA" id="ARBA00022723"/>
    </source>
</evidence>
<accession>A0AB34KEY8</accession>
<evidence type="ECO:0000256" key="7">
    <source>
        <dbReference type="ARBA" id="ARBA00038889"/>
    </source>
</evidence>
<dbReference type="SUPFAM" id="SSF51556">
    <property type="entry name" value="Metallo-dependent hydrolases"/>
    <property type="match status" value="1"/>
</dbReference>
<proteinExistence type="inferred from homology"/>
<dbReference type="GO" id="GO:0019748">
    <property type="term" value="P:secondary metabolic process"/>
    <property type="evidence" value="ECO:0007669"/>
    <property type="project" value="TreeGrafter"/>
</dbReference>
<dbReference type="Gene3D" id="3.20.20.140">
    <property type="entry name" value="Metal-dependent hydrolases"/>
    <property type="match status" value="1"/>
</dbReference>
<comment type="similarity">
    <text evidence="1">Belongs to the metallo-dependent hydrolases superfamily. ACMSD family.</text>
</comment>
<keyword evidence="3 8" id="KW-0210">Decarboxylase</keyword>
<dbReference type="GO" id="GO:0047596">
    <property type="term" value="F:6-methylsalicylate decarboxylase activity"/>
    <property type="evidence" value="ECO:0007669"/>
    <property type="project" value="UniProtKB-EC"/>
</dbReference>
<reference evidence="10 11" key="1">
    <citation type="journal article" date="2020" name="Microbiol. Resour. Announc.">
        <title>Draft Genome Sequence of a Cladosporium Species Isolated from the Mesophotic Ascidian Didemnum maculosum.</title>
        <authorList>
            <person name="Gioti A."/>
            <person name="Siaperas R."/>
            <person name="Nikolaivits E."/>
            <person name="Le Goff G."/>
            <person name="Ouazzani J."/>
            <person name="Kotoulas G."/>
            <person name="Topakas E."/>
        </authorList>
    </citation>
    <scope>NUCLEOTIDE SEQUENCE [LARGE SCALE GENOMIC DNA]</scope>
    <source>
        <strain evidence="10 11">TM138-S3</strain>
    </source>
</reference>
<evidence type="ECO:0000313" key="11">
    <source>
        <dbReference type="Proteomes" id="UP000803884"/>
    </source>
</evidence>
<evidence type="ECO:0000256" key="4">
    <source>
        <dbReference type="ARBA" id="ARBA00022833"/>
    </source>
</evidence>
<evidence type="ECO:0000256" key="6">
    <source>
        <dbReference type="ARBA" id="ARBA00036832"/>
    </source>
</evidence>
<evidence type="ECO:0000256" key="8">
    <source>
        <dbReference type="RuleBase" id="RU366045"/>
    </source>
</evidence>
<dbReference type="GO" id="GO:0046872">
    <property type="term" value="F:metal ion binding"/>
    <property type="evidence" value="ECO:0007669"/>
    <property type="project" value="UniProtKB-KW"/>
</dbReference>
<evidence type="ECO:0000256" key="3">
    <source>
        <dbReference type="ARBA" id="ARBA00022793"/>
    </source>
</evidence>
<dbReference type="Proteomes" id="UP000803884">
    <property type="component" value="Unassembled WGS sequence"/>
</dbReference>
<dbReference type="Pfam" id="PF04909">
    <property type="entry name" value="Amidohydro_2"/>
    <property type="match status" value="1"/>
</dbReference>
<dbReference type="PANTHER" id="PTHR21240">
    <property type="entry name" value="2-AMINO-3-CARBOXYLMUCONATE-6-SEMIALDEHYDE DECARBOXYLASE"/>
    <property type="match status" value="1"/>
</dbReference>
<keyword evidence="4" id="KW-0862">Zinc</keyword>
<name>A0AB34KEY8_9PEZI</name>
<dbReference type="RefSeq" id="XP_069225013.1">
    <property type="nucleotide sequence ID" value="XM_069378084.1"/>
</dbReference>